<proteinExistence type="predicted"/>
<feature type="compositionally biased region" description="Basic residues" evidence="1">
    <location>
        <begin position="273"/>
        <end position="287"/>
    </location>
</feature>
<sequence>MEDDGALQQRCYSTGDFTMRKKPRKPLLSSSSSSEDAPATMLTPSKCENPLLRYVYSPPDFAATYPEEEVVGDEDDEKDEYAAAAASRDEGVIQAADDERDESSSMRHSASRSPPMVRPASPSPPPVQSYSTAAVTNDFSKRSAWGRPRGRKTIQDKIAEQERRAAEIERELRSVGLTSAGSGAAVKPSASLHQLGKPGMRRSSTVPVSVIRKSPAVSASSPDRGGVDEDEADASPSATSSTFPRQFANLPRHQALPHSVKRTTLHGITPPHPPHHPNHHQHQHQHQHQPTPLLQLTTTTPDHRFTCDTSNAGVVILPSGVFFRFDAGPGLGAARQQLFHHHQQQQQQQPNHTQTSSTTTSMLLQHQLQQVDVSKLHSASPSPPVAYHGRHDSNASDLSPPSLPTAASSKHHREERLSTKLKRIKAMTGGAGDESPRGFLSQKIETLKRRESCLQQEYEDVINTPITRTGIVSAQELQSRVAAAAMLEQHLREPVLFQMLRNQPEWKRIRFA</sequence>
<name>A0A1W0W9J4_HYPEX</name>
<reference evidence="3" key="1">
    <citation type="submission" date="2017-01" db="EMBL/GenBank/DDBJ databases">
        <title>Comparative genomics of anhydrobiosis in the tardigrade Hypsibius dujardini.</title>
        <authorList>
            <person name="Yoshida Y."/>
            <person name="Koutsovoulos G."/>
            <person name="Laetsch D."/>
            <person name="Stevens L."/>
            <person name="Kumar S."/>
            <person name="Horikawa D."/>
            <person name="Ishino K."/>
            <person name="Komine S."/>
            <person name="Tomita M."/>
            <person name="Blaxter M."/>
            <person name="Arakawa K."/>
        </authorList>
    </citation>
    <scope>NUCLEOTIDE SEQUENCE [LARGE SCALE GENOMIC DNA]</scope>
    <source>
        <strain evidence="3">Z151</strain>
    </source>
</reference>
<evidence type="ECO:0000313" key="2">
    <source>
        <dbReference type="EMBL" id="OQV11879.1"/>
    </source>
</evidence>
<feature type="region of interest" description="Disordered" evidence="1">
    <location>
        <begin position="337"/>
        <end position="417"/>
    </location>
</feature>
<feature type="compositionally biased region" description="Low complexity" evidence="1">
    <location>
        <begin position="395"/>
        <end position="408"/>
    </location>
</feature>
<dbReference type="OrthoDB" id="10237883at2759"/>
<feature type="region of interest" description="Disordered" evidence="1">
    <location>
        <begin position="264"/>
        <end position="290"/>
    </location>
</feature>
<feature type="compositionally biased region" description="Low complexity" evidence="1">
    <location>
        <begin position="106"/>
        <end position="120"/>
    </location>
</feature>
<organism evidence="2 3">
    <name type="scientific">Hypsibius exemplaris</name>
    <name type="common">Freshwater tardigrade</name>
    <dbReference type="NCBI Taxonomy" id="2072580"/>
    <lineage>
        <taxon>Eukaryota</taxon>
        <taxon>Metazoa</taxon>
        <taxon>Ecdysozoa</taxon>
        <taxon>Tardigrada</taxon>
        <taxon>Eutardigrada</taxon>
        <taxon>Parachela</taxon>
        <taxon>Hypsibioidea</taxon>
        <taxon>Hypsibiidae</taxon>
        <taxon>Hypsibius</taxon>
    </lineage>
</organism>
<accession>A0A1W0W9J4</accession>
<protein>
    <submittedName>
        <fullName evidence="2">Uncharacterized protein</fullName>
    </submittedName>
</protein>
<feature type="compositionally biased region" description="Basic and acidic residues" evidence="1">
    <location>
        <begin position="153"/>
        <end position="162"/>
    </location>
</feature>
<feature type="region of interest" description="Disordered" evidence="1">
    <location>
        <begin position="65"/>
        <end position="162"/>
    </location>
</feature>
<gene>
    <name evidence="2" type="ORF">BV898_13846</name>
</gene>
<dbReference type="AlphaFoldDB" id="A0A1W0W9J4"/>
<feature type="compositionally biased region" description="Acidic residues" evidence="1">
    <location>
        <begin position="66"/>
        <end position="79"/>
    </location>
</feature>
<feature type="compositionally biased region" description="Low complexity" evidence="1">
    <location>
        <begin position="344"/>
        <end position="370"/>
    </location>
</feature>
<evidence type="ECO:0000256" key="1">
    <source>
        <dbReference type="SAM" id="MobiDB-lite"/>
    </source>
</evidence>
<dbReference type="EMBL" id="MTYJ01000159">
    <property type="protein sequence ID" value="OQV11879.1"/>
    <property type="molecule type" value="Genomic_DNA"/>
</dbReference>
<dbReference type="Proteomes" id="UP000192578">
    <property type="component" value="Unassembled WGS sequence"/>
</dbReference>
<keyword evidence="3" id="KW-1185">Reference proteome</keyword>
<evidence type="ECO:0000313" key="3">
    <source>
        <dbReference type="Proteomes" id="UP000192578"/>
    </source>
</evidence>
<feature type="region of interest" description="Disordered" evidence="1">
    <location>
        <begin position="1"/>
        <end position="49"/>
    </location>
</feature>
<comment type="caution">
    <text evidence="2">The sequence shown here is derived from an EMBL/GenBank/DDBJ whole genome shotgun (WGS) entry which is preliminary data.</text>
</comment>
<feature type="region of interest" description="Disordered" evidence="1">
    <location>
        <begin position="177"/>
        <end position="245"/>
    </location>
</feature>